<evidence type="ECO:0000256" key="8">
    <source>
        <dbReference type="ARBA" id="ARBA00023136"/>
    </source>
</evidence>
<dbReference type="GO" id="GO:0048472">
    <property type="term" value="F:threonine-phosphate decarboxylase activity"/>
    <property type="evidence" value="ECO:0007669"/>
    <property type="project" value="InterPro"/>
</dbReference>
<evidence type="ECO:0000313" key="12">
    <source>
        <dbReference type="Proteomes" id="UP001154255"/>
    </source>
</evidence>
<comment type="similarity">
    <text evidence="3 9">Belongs to the CobD/CbiB family.</text>
</comment>
<keyword evidence="5 9" id="KW-0169">Cobalamin biosynthesis</keyword>
<feature type="transmembrane region" description="Helical" evidence="9">
    <location>
        <begin position="54"/>
        <end position="72"/>
    </location>
</feature>
<evidence type="ECO:0000313" key="11">
    <source>
        <dbReference type="EMBL" id="CAI3953988.1"/>
    </source>
</evidence>
<name>A0A9W4XDN3_9PROT</name>
<keyword evidence="6 9" id="KW-0812">Transmembrane</keyword>
<dbReference type="GO" id="GO:0015420">
    <property type="term" value="F:ABC-type vitamin B12 transporter activity"/>
    <property type="evidence" value="ECO:0007669"/>
    <property type="project" value="UniProtKB-UniRule"/>
</dbReference>
<evidence type="ECO:0000256" key="7">
    <source>
        <dbReference type="ARBA" id="ARBA00022989"/>
    </source>
</evidence>
<accession>A0A9W4XDN3</accession>
<evidence type="ECO:0000256" key="5">
    <source>
        <dbReference type="ARBA" id="ARBA00022573"/>
    </source>
</evidence>
<evidence type="ECO:0000256" key="4">
    <source>
        <dbReference type="ARBA" id="ARBA00022475"/>
    </source>
</evidence>
<dbReference type="Proteomes" id="UP001154255">
    <property type="component" value="Unassembled WGS sequence"/>
</dbReference>
<evidence type="ECO:0000256" key="2">
    <source>
        <dbReference type="ARBA" id="ARBA00004953"/>
    </source>
</evidence>
<keyword evidence="8 9" id="KW-0472">Membrane</keyword>
<dbReference type="GO" id="GO:0005886">
    <property type="term" value="C:plasma membrane"/>
    <property type="evidence" value="ECO:0007669"/>
    <property type="project" value="UniProtKB-SubCell"/>
</dbReference>
<sequence length="320" mass="35258">MAIAILIDAIWGDPKQIYSKIPHPIVWIGNLIGLLDKKFNHPTEAPQQQKRKGFIALGLAVTIPSILGYFSQKIIFNYLPKPIAYLISGMIGSIFVARRSLHEHVQNVADALDQSDINLARHAVSQIVGRNTEQLNQSGIARAAIESLAENFSDGVTAPIFWGGVGGLPGIIAYKAINTADSMIGHKTKKHLFFGYAAAKTDDYVNYPASRLSALWIILAASKHPIVDFQFVVQEAKKHNSPNAGWPEAAMATCLSIYLAGPRQYQNTVINTPWIGRGRKTVSKRNLKNALKLFSLACNLYYLFVLLSLYVLTKSISTKN</sequence>
<evidence type="ECO:0000256" key="6">
    <source>
        <dbReference type="ARBA" id="ARBA00022692"/>
    </source>
</evidence>
<reference evidence="10" key="1">
    <citation type="submission" date="2022-10" db="EMBL/GenBank/DDBJ databases">
        <authorList>
            <person name="Botero Cardona J."/>
        </authorList>
    </citation>
    <scope>NUCLEOTIDE SEQUENCE</scope>
    <source>
        <strain evidence="10">LMG 31819</strain>
        <strain evidence="11">R-53529</strain>
    </source>
</reference>
<proteinExistence type="inferred from homology"/>
<keyword evidence="4 9" id="KW-1003">Cell membrane</keyword>
<evidence type="ECO:0000256" key="3">
    <source>
        <dbReference type="ARBA" id="ARBA00006263"/>
    </source>
</evidence>
<evidence type="ECO:0000256" key="9">
    <source>
        <dbReference type="HAMAP-Rule" id="MF_00024"/>
    </source>
</evidence>
<protein>
    <recommendedName>
        <fullName evidence="9">Cobalamin biosynthesis protein CobD</fullName>
    </recommendedName>
</protein>
<dbReference type="PANTHER" id="PTHR34308">
    <property type="entry name" value="COBALAMIN BIOSYNTHESIS PROTEIN CBIB"/>
    <property type="match status" value="1"/>
</dbReference>
<dbReference type="EMBL" id="CAMXCM010000005">
    <property type="protein sequence ID" value="CAI3949908.1"/>
    <property type="molecule type" value="Genomic_DNA"/>
</dbReference>
<dbReference type="GO" id="GO:0009236">
    <property type="term" value="P:cobalamin biosynthetic process"/>
    <property type="evidence" value="ECO:0007669"/>
    <property type="project" value="UniProtKB-UniRule"/>
</dbReference>
<dbReference type="InterPro" id="IPR004485">
    <property type="entry name" value="Cobalamin_biosynth_CobD/CbiB"/>
</dbReference>
<organism evidence="10 12">
    <name type="scientific">Commensalibacter communis</name>
    <dbReference type="NCBI Taxonomy" id="2972786"/>
    <lineage>
        <taxon>Bacteria</taxon>
        <taxon>Pseudomonadati</taxon>
        <taxon>Pseudomonadota</taxon>
        <taxon>Alphaproteobacteria</taxon>
        <taxon>Acetobacterales</taxon>
        <taxon>Acetobacteraceae</taxon>
    </lineage>
</organism>
<dbReference type="PANTHER" id="PTHR34308:SF1">
    <property type="entry name" value="COBALAMIN BIOSYNTHESIS PROTEIN CBIB"/>
    <property type="match status" value="1"/>
</dbReference>
<evidence type="ECO:0000256" key="1">
    <source>
        <dbReference type="ARBA" id="ARBA00004651"/>
    </source>
</evidence>
<dbReference type="HAMAP" id="MF_00024">
    <property type="entry name" value="CobD_CbiB"/>
    <property type="match status" value="1"/>
</dbReference>
<keyword evidence="13" id="KW-1185">Reference proteome</keyword>
<feature type="transmembrane region" description="Helical" evidence="9">
    <location>
        <begin position="78"/>
        <end position="97"/>
    </location>
</feature>
<dbReference type="Proteomes" id="UP001154259">
    <property type="component" value="Unassembled WGS sequence"/>
</dbReference>
<comment type="pathway">
    <text evidence="2 9">Cofactor biosynthesis; adenosylcobalamin biosynthesis.</text>
</comment>
<dbReference type="EMBL" id="CAMXCS010000006">
    <property type="protein sequence ID" value="CAI3953988.1"/>
    <property type="molecule type" value="Genomic_DNA"/>
</dbReference>
<comment type="subcellular location">
    <subcellularLocation>
        <location evidence="1 9">Cell membrane</location>
        <topology evidence="1 9">Multi-pass membrane protein</topology>
    </subcellularLocation>
</comment>
<comment type="function">
    <text evidence="9">Converts cobyric acid to cobinamide by the addition of aminopropanol on the F carboxylic group.</text>
</comment>
<comment type="caution">
    <text evidence="10">The sequence shown here is derived from an EMBL/GenBank/DDBJ whole genome shotgun (WGS) entry which is preliminary data.</text>
</comment>
<gene>
    <name evidence="9" type="primary">cobD</name>
    <name evidence="11" type="ORF">R53529_LOCUS1878</name>
    <name evidence="10" type="ORF">R53530_LOCUS1760</name>
</gene>
<evidence type="ECO:0000313" key="10">
    <source>
        <dbReference type="EMBL" id="CAI3949908.1"/>
    </source>
</evidence>
<evidence type="ECO:0000313" key="13">
    <source>
        <dbReference type="Proteomes" id="UP001154259"/>
    </source>
</evidence>
<keyword evidence="7 9" id="KW-1133">Transmembrane helix</keyword>
<dbReference type="AlphaFoldDB" id="A0A9W4XDN3"/>
<dbReference type="NCBIfam" id="TIGR00380">
    <property type="entry name" value="cobal_cbiB"/>
    <property type="match status" value="1"/>
</dbReference>
<comment type="caution">
    <text evidence="9">Lacks conserved residue(s) required for the propagation of feature annotation.</text>
</comment>
<feature type="transmembrane region" description="Helical" evidence="9">
    <location>
        <begin position="293"/>
        <end position="312"/>
    </location>
</feature>
<dbReference type="Pfam" id="PF03186">
    <property type="entry name" value="CobD_Cbib"/>
    <property type="match status" value="1"/>
</dbReference>